<dbReference type="GO" id="GO:0008080">
    <property type="term" value="F:N-acetyltransferase activity"/>
    <property type="evidence" value="ECO:0007669"/>
    <property type="project" value="TreeGrafter"/>
</dbReference>
<keyword evidence="2" id="KW-0012">Acyltransferase</keyword>
<reference evidence="3" key="1">
    <citation type="submission" date="2022-01" db="UniProtKB">
        <authorList>
            <consortium name="EnsemblMetazoa"/>
        </authorList>
    </citation>
    <scope>IDENTIFICATION</scope>
</reference>
<proteinExistence type="predicted"/>
<dbReference type="Proteomes" id="UP000494040">
    <property type="component" value="Unassembled WGS sequence"/>
</dbReference>
<dbReference type="EnsemblMetazoa" id="XM_014394367.2">
    <property type="protein sequence ID" value="XP_014249853.1"/>
    <property type="gene ID" value="LOC106666868"/>
</dbReference>
<dbReference type="PANTHER" id="PTHR10545:SF51">
    <property type="entry name" value="THIALYSINE N-EPSILON-ACETYLTRANSFERASE"/>
    <property type="match status" value="1"/>
</dbReference>
<dbReference type="KEGG" id="clec:106666868"/>
<sequence length="155" mass="17849">MDEIIIRNSVKDDCERIFKQLQNETCSHEDYVTLQDFVENGFQTAHPPFESIIAEDENNTLVGFAIWSIGYSTWKGMKMFVEELWLSEHLRGTEFEAKFVSRLNQEALKLGCAEIRTTTEKGAYMAEIFLKAGGIDATEAEKWHLFSIENKNTNQ</sequence>
<accession>A0A8I6RQY3</accession>
<evidence type="ECO:0000256" key="1">
    <source>
        <dbReference type="ARBA" id="ARBA00022679"/>
    </source>
</evidence>
<dbReference type="SUPFAM" id="SSF55729">
    <property type="entry name" value="Acyl-CoA N-acyltransferases (Nat)"/>
    <property type="match status" value="1"/>
</dbReference>
<dbReference type="OrthoDB" id="7305308at2759"/>
<evidence type="ECO:0000313" key="3">
    <source>
        <dbReference type="EnsemblMetazoa" id="XP_014249853.1"/>
    </source>
</evidence>
<keyword evidence="4" id="KW-1185">Reference proteome</keyword>
<dbReference type="GeneID" id="106666868"/>
<evidence type="ECO:0000256" key="2">
    <source>
        <dbReference type="ARBA" id="ARBA00023315"/>
    </source>
</evidence>
<organism evidence="3 4">
    <name type="scientific">Cimex lectularius</name>
    <name type="common">Bed bug</name>
    <name type="synonym">Acanthia lectularia</name>
    <dbReference type="NCBI Taxonomy" id="79782"/>
    <lineage>
        <taxon>Eukaryota</taxon>
        <taxon>Metazoa</taxon>
        <taxon>Ecdysozoa</taxon>
        <taxon>Arthropoda</taxon>
        <taxon>Hexapoda</taxon>
        <taxon>Insecta</taxon>
        <taxon>Pterygota</taxon>
        <taxon>Neoptera</taxon>
        <taxon>Paraneoptera</taxon>
        <taxon>Hemiptera</taxon>
        <taxon>Heteroptera</taxon>
        <taxon>Panheteroptera</taxon>
        <taxon>Cimicomorpha</taxon>
        <taxon>Cimicidae</taxon>
        <taxon>Cimex</taxon>
    </lineage>
</organism>
<dbReference type="Gene3D" id="3.40.630.30">
    <property type="match status" value="1"/>
</dbReference>
<dbReference type="InterPro" id="IPR051016">
    <property type="entry name" value="Diverse_Substrate_AcTransf"/>
</dbReference>
<dbReference type="AlphaFoldDB" id="A0A8I6RQY3"/>
<evidence type="ECO:0008006" key="5">
    <source>
        <dbReference type="Google" id="ProtNLM"/>
    </source>
</evidence>
<protein>
    <recommendedName>
        <fullName evidence="5">N-acetyltransferase domain-containing protein</fullName>
    </recommendedName>
</protein>
<dbReference type="RefSeq" id="XP_014249853.1">
    <property type="nucleotide sequence ID" value="XM_014394367.2"/>
</dbReference>
<dbReference type="InterPro" id="IPR016181">
    <property type="entry name" value="Acyl_CoA_acyltransferase"/>
</dbReference>
<name>A0A8I6RQY3_CIMLE</name>
<keyword evidence="1" id="KW-0808">Transferase</keyword>
<evidence type="ECO:0000313" key="4">
    <source>
        <dbReference type="Proteomes" id="UP000494040"/>
    </source>
</evidence>
<dbReference type="PANTHER" id="PTHR10545">
    <property type="entry name" value="DIAMINE N-ACETYLTRANSFERASE"/>
    <property type="match status" value="1"/>
</dbReference>